<feature type="region of interest" description="Disordered" evidence="1">
    <location>
        <begin position="160"/>
        <end position="191"/>
    </location>
</feature>
<evidence type="ECO:0000313" key="3">
    <source>
        <dbReference type="Proteomes" id="UP001176940"/>
    </source>
</evidence>
<gene>
    <name evidence="2" type="ORF">RIMI_LOCUS8828371</name>
</gene>
<reference evidence="2" key="1">
    <citation type="submission" date="2023-07" db="EMBL/GenBank/DDBJ databases">
        <authorList>
            <person name="Stuckert A."/>
        </authorList>
    </citation>
    <scope>NUCLEOTIDE SEQUENCE</scope>
</reference>
<dbReference type="PANTHER" id="PTHR35617">
    <property type="entry name" value="PHAGE_INTEGRASE DOMAIN-CONTAINING PROTEIN"/>
    <property type="match status" value="1"/>
</dbReference>
<proteinExistence type="predicted"/>
<evidence type="ECO:0000256" key="1">
    <source>
        <dbReference type="SAM" id="MobiDB-lite"/>
    </source>
</evidence>
<sequence length="268" mass="29331">MKSRKLITTKIYSRTWRKFLASSNFNIEEGLPINQILEFLQRGLELNLSTSGSPVPQNLRAHSTRAMATSWAERSGVSIDQIYRSKAQLTFILHSTLSAYTWVSISCNSDCGETKYAYLSSGINSSIWGSSSSLRPIRGPLLTEDMSPLSILHEYGLAAIPPPNGDGTEQDASERALPRRSTSPVIGSPPVRAVPIGTPPKYVGPMFSQQQVLCPNPIHIRAASSFNNHPGSCLFGSKLDQIIKESTGGMSSLLPQAKPRHPLLKRKL</sequence>
<dbReference type="PANTHER" id="PTHR35617:SF3">
    <property type="entry name" value="CORE-BINDING (CB) DOMAIN-CONTAINING PROTEIN"/>
    <property type="match status" value="1"/>
</dbReference>
<dbReference type="EMBL" id="CAUEEQ010017812">
    <property type="protein sequence ID" value="CAJ0940682.1"/>
    <property type="molecule type" value="Genomic_DNA"/>
</dbReference>
<name>A0ABN9LHG5_9NEOB</name>
<organism evidence="2 3">
    <name type="scientific">Ranitomeya imitator</name>
    <name type="common">mimic poison frog</name>
    <dbReference type="NCBI Taxonomy" id="111125"/>
    <lineage>
        <taxon>Eukaryota</taxon>
        <taxon>Metazoa</taxon>
        <taxon>Chordata</taxon>
        <taxon>Craniata</taxon>
        <taxon>Vertebrata</taxon>
        <taxon>Euteleostomi</taxon>
        <taxon>Amphibia</taxon>
        <taxon>Batrachia</taxon>
        <taxon>Anura</taxon>
        <taxon>Neobatrachia</taxon>
        <taxon>Hyloidea</taxon>
        <taxon>Dendrobatidae</taxon>
        <taxon>Dendrobatinae</taxon>
        <taxon>Ranitomeya</taxon>
    </lineage>
</organism>
<keyword evidence="3" id="KW-1185">Reference proteome</keyword>
<protein>
    <submittedName>
        <fullName evidence="2">Uncharacterized protein</fullName>
    </submittedName>
</protein>
<accession>A0ABN9LHG5</accession>
<dbReference type="Proteomes" id="UP001176940">
    <property type="component" value="Unassembled WGS sequence"/>
</dbReference>
<comment type="caution">
    <text evidence="2">The sequence shown here is derived from an EMBL/GenBank/DDBJ whole genome shotgun (WGS) entry which is preliminary data.</text>
</comment>
<evidence type="ECO:0000313" key="2">
    <source>
        <dbReference type="EMBL" id="CAJ0940682.1"/>
    </source>
</evidence>